<evidence type="ECO:0000256" key="1">
    <source>
        <dbReference type="SAM" id="MobiDB-lite"/>
    </source>
</evidence>
<feature type="compositionally biased region" description="Polar residues" evidence="1">
    <location>
        <begin position="12"/>
        <end position="22"/>
    </location>
</feature>
<gene>
    <name evidence="2" type="ORF">L484_008836</name>
</gene>
<organism evidence="2 3">
    <name type="scientific">Morus notabilis</name>
    <dbReference type="NCBI Taxonomy" id="981085"/>
    <lineage>
        <taxon>Eukaryota</taxon>
        <taxon>Viridiplantae</taxon>
        <taxon>Streptophyta</taxon>
        <taxon>Embryophyta</taxon>
        <taxon>Tracheophyta</taxon>
        <taxon>Spermatophyta</taxon>
        <taxon>Magnoliopsida</taxon>
        <taxon>eudicotyledons</taxon>
        <taxon>Gunneridae</taxon>
        <taxon>Pentapetalae</taxon>
        <taxon>rosids</taxon>
        <taxon>fabids</taxon>
        <taxon>Rosales</taxon>
        <taxon>Moraceae</taxon>
        <taxon>Moreae</taxon>
        <taxon>Morus</taxon>
    </lineage>
</organism>
<feature type="region of interest" description="Disordered" evidence="1">
    <location>
        <begin position="1"/>
        <end position="22"/>
    </location>
</feature>
<sequence>MGRNRSYRPGPSQCQDGSSQPTGSTYYCISSNLQGIVWVTAVTAGTGRKQTYYVLQYSSGITTDTNRYPL</sequence>
<reference evidence="3" key="1">
    <citation type="submission" date="2013-01" db="EMBL/GenBank/DDBJ databases">
        <title>Draft Genome Sequence of a Mulberry Tree, Morus notabilis C.K. Schneid.</title>
        <authorList>
            <person name="He N."/>
            <person name="Zhao S."/>
        </authorList>
    </citation>
    <scope>NUCLEOTIDE SEQUENCE</scope>
</reference>
<keyword evidence="3" id="KW-1185">Reference proteome</keyword>
<accession>W9R2Y7</accession>
<dbReference type="AlphaFoldDB" id="W9R2Y7"/>
<protein>
    <submittedName>
        <fullName evidence="2">Uncharacterized protein</fullName>
    </submittedName>
</protein>
<proteinExistence type="predicted"/>
<evidence type="ECO:0000313" key="3">
    <source>
        <dbReference type="Proteomes" id="UP000030645"/>
    </source>
</evidence>
<evidence type="ECO:0000313" key="2">
    <source>
        <dbReference type="EMBL" id="EXB54906.1"/>
    </source>
</evidence>
<name>W9R2Y7_9ROSA</name>
<dbReference type="Proteomes" id="UP000030645">
    <property type="component" value="Unassembled WGS sequence"/>
</dbReference>
<dbReference type="EMBL" id="KE344216">
    <property type="protein sequence ID" value="EXB54906.1"/>
    <property type="molecule type" value="Genomic_DNA"/>
</dbReference>